<organism evidence="3 4">
    <name type="scientific">Rubroshorea leprosula</name>
    <dbReference type="NCBI Taxonomy" id="152421"/>
    <lineage>
        <taxon>Eukaryota</taxon>
        <taxon>Viridiplantae</taxon>
        <taxon>Streptophyta</taxon>
        <taxon>Embryophyta</taxon>
        <taxon>Tracheophyta</taxon>
        <taxon>Spermatophyta</taxon>
        <taxon>Magnoliopsida</taxon>
        <taxon>eudicotyledons</taxon>
        <taxon>Gunneridae</taxon>
        <taxon>Pentapetalae</taxon>
        <taxon>rosids</taxon>
        <taxon>malvids</taxon>
        <taxon>Malvales</taxon>
        <taxon>Dipterocarpaceae</taxon>
        <taxon>Rubroshorea</taxon>
    </lineage>
</organism>
<feature type="domain" description="Peptidase A1" evidence="2">
    <location>
        <begin position="1"/>
        <end position="163"/>
    </location>
</feature>
<evidence type="ECO:0000259" key="2">
    <source>
        <dbReference type="PROSITE" id="PS51767"/>
    </source>
</evidence>
<accession>A0AAV5LAD6</accession>
<dbReference type="InterPro" id="IPR001461">
    <property type="entry name" value="Aspartic_peptidase_A1"/>
</dbReference>
<dbReference type="GO" id="GO:0006508">
    <property type="term" value="P:proteolysis"/>
    <property type="evidence" value="ECO:0007669"/>
    <property type="project" value="InterPro"/>
</dbReference>
<dbReference type="Proteomes" id="UP001054252">
    <property type="component" value="Unassembled WGS sequence"/>
</dbReference>
<dbReference type="Pfam" id="PF14541">
    <property type="entry name" value="TAXi_C"/>
    <property type="match status" value="1"/>
</dbReference>
<sequence>MSSEPPKFYSPGFAELVFSGKTTGLKDLIVVFDSGSSYTYFNSQAYQNILDLMNKELAGKPLKEATDDQTLPLCWKGRRPFKSLRDVRKFFKSISLAFTSNGAKTQFELPPESYLIISNKGNVCLGILNGSDVGLKNLNIIGDISMQDRMVIYDNEKQLIGWALANCDQLPKPKYAYT</sequence>
<keyword evidence="4" id="KW-1185">Reference proteome</keyword>
<proteinExistence type="inferred from homology"/>
<dbReference type="PANTHER" id="PTHR13683:SF800">
    <property type="entry name" value="EUKARYOTIC ASPARTYL PROTEASE FAMILY PROTEIN"/>
    <property type="match status" value="1"/>
</dbReference>
<gene>
    <name evidence="3" type="ORF">SLEP1_g42413</name>
</gene>
<comment type="similarity">
    <text evidence="1">Belongs to the peptidase A1 family.</text>
</comment>
<dbReference type="GO" id="GO:0004190">
    <property type="term" value="F:aspartic-type endopeptidase activity"/>
    <property type="evidence" value="ECO:0007669"/>
    <property type="project" value="InterPro"/>
</dbReference>
<evidence type="ECO:0000313" key="4">
    <source>
        <dbReference type="Proteomes" id="UP001054252"/>
    </source>
</evidence>
<comment type="caution">
    <text evidence="3">The sequence shown here is derived from an EMBL/GenBank/DDBJ whole genome shotgun (WGS) entry which is preliminary data.</text>
</comment>
<reference evidence="3 4" key="1">
    <citation type="journal article" date="2021" name="Commun. Biol.">
        <title>The genome of Shorea leprosula (Dipterocarpaceae) highlights the ecological relevance of drought in aseasonal tropical rainforests.</title>
        <authorList>
            <person name="Ng K.K.S."/>
            <person name="Kobayashi M.J."/>
            <person name="Fawcett J.A."/>
            <person name="Hatakeyama M."/>
            <person name="Paape T."/>
            <person name="Ng C.H."/>
            <person name="Ang C.C."/>
            <person name="Tnah L.H."/>
            <person name="Lee C.T."/>
            <person name="Nishiyama T."/>
            <person name="Sese J."/>
            <person name="O'Brien M.J."/>
            <person name="Copetti D."/>
            <person name="Mohd Noor M.I."/>
            <person name="Ong R.C."/>
            <person name="Putra M."/>
            <person name="Sireger I.Z."/>
            <person name="Indrioko S."/>
            <person name="Kosugi Y."/>
            <person name="Izuno A."/>
            <person name="Isagi Y."/>
            <person name="Lee S.L."/>
            <person name="Shimizu K.K."/>
        </authorList>
    </citation>
    <scope>NUCLEOTIDE SEQUENCE [LARGE SCALE GENOMIC DNA]</scope>
    <source>
        <strain evidence="3">214</strain>
    </source>
</reference>
<dbReference type="PROSITE" id="PS51767">
    <property type="entry name" value="PEPTIDASE_A1"/>
    <property type="match status" value="1"/>
</dbReference>
<dbReference type="FunFam" id="2.40.70.10:FF:000027">
    <property type="entry name" value="Aspartic proteinase Asp1 isoform A"/>
    <property type="match status" value="1"/>
</dbReference>
<protein>
    <recommendedName>
        <fullName evidence="2">Peptidase A1 domain-containing protein</fullName>
    </recommendedName>
</protein>
<dbReference type="InterPro" id="IPR021109">
    <property type="entry name" value="Peptidase_aspartic_dom_sf"/>
</dbReference>
<dbReference type="AlphaFoldDB" id="A0AAV5LAD6"/>
<dbReference type="EMBL" id="BPVZ01000103">
    <property type="protein sequence ID" value="GKV33982.1"/>
    <property type="molecule type" value="Genomic_DNA"/>
</dbReference>
<dbReference type="InterPro" id="IPR033121">
    <property type="entry name" value="PEPTIDASE_A1"/>
</dbReference>
<evidence type="ECO:0000313" key="3">
    <source>
        <dbReference type="EMBL" id="GKV33982.1"/>
    </source>
</evidence>
<name>A0AAV5LAD6_9ROSI</name>
<evidence type="ECO:0000256" key="1">
    <source>
        <dbReference type="ARBA" id="ARBA00007447"/>
    </source>
</evidence>
<dbReference type="PANTHER" id="PTHR13683">
    <property type="entry name" value="ASPARTYL PROTEASES"/>
    <property type="match status" value="1"/>
</dbReference>
<dbReference type="InterPro" id="IPR032799">
    <property type="entry name" value="TAXi_C"/>
</dbReference>
<dbReference type="Gene3D" id="2.40.70.10">
    <property type="entry name" value="Acid Proteases"/>
    <property type="match status" value="1"/>
</dbReference>
<dbReference type="SUPFAM" id="SSF50630">
    <property type="entry name" value="Acid proteases"/>
    <property type="match status" value="1"/>
</dbReference>